<proteinExistence type="predicted"/>
<gene>
    <name evidence="2" type="ORF">BGZ70_000135</name>
</gene>
<dbReference type="InterPro" id="IPR032675">
    <property type="entry name" value="LRR_dom_sf"/>
</dbReference>
<dbReference type="SUPFAM" id="SSF52047">
    <property type="entry name" value="RNI-like"/>
    <property type="match status" value="1"/>
</dbReference>
<accession>A0A9P6IYM1</accession>
<dbReference type="OrthoDB" id="2341137at2759"/>
<organism evidence="2 3">
    <name type="scientific">Mortierella alpina</name>
    <name type="common">Oleaginous fungus</name>
    <name type="synonym">Mortierella renispora</name>
    <dbReference type="NCBI Taxonomy" id="64518"/>
    <lineage>
        <taxon>Eukaryota</taxon>
        <taxon>Fungi</taxon>
        <taxon>Fungi incertae sedis</taxon>
        <taxon>Mucoromycota</taxon>
        <taxon>Mortierellomycotina</taxon>
        <taxon>Mortierellomycetes</taxon>
        <taxon>Mortierellales</taxon>
        <taxon>Mortierellaceae</taxon>
        <taxon>Mortierella</taxon>
    </lineage>
</organism>
<evidence type="ECO:0000256" key="1">
    <source>
        <dbReference type="SAM" id="MobiDB-lite"/>
    </source>
</evidence>
<reference evidence="2" key="1">
    <citation type="journal article" date="2020" name="Fungal Divers.">
        <title>Resolving the Mortierellaceae phylogeny through synthesis of multi-gene phylogenetics and phylogenomics.</title>
        <authorList>
            <person name="Vandepol N."/>
            <person name="Liber J."/>
            <person name="Desiro A."/>
            <person name="Na H."/>
            <person name="Kennedy M."/>
            <person name="Barry K."/>
            <person name="Grigoriev I.V."/>
            <person name="Miller A.N."/>
            <person name="O'Donnell K."/>
            <person name="Stajich J.E."/>
            <person name="Bonito G."/>
        </authorList>
    </citation>
    <scope>NUCLEOTIDE SEQUENCE</scope>
    <source>
        <strain evidence="2">CK1249</strain>
    </source>
</reference>
<feature type="region of interest" description="Disordered" evidence="1">
    <location>
        <begin position="190"/>
        <end position="225"/>
    </location>
</feature>
<dbReference type="Gene3D" id="3.80.10.10">
    <property type="entry name" value="Ribonuclease Inhibitor"/>
    <property type="match status" value="1"/>
</dbReference>
<protein>
    <submittedName>
        <fullName evidence="2">Uncharacterized protein</fullName>
    </submittedName>
</protein>
<dbReference type="EMBL" id="JAAAHY010001020">
    <property type="protein sequence ID" value="KAF9953738.1"/>
    <property type="molecule type" value="Genomic_DNA"/>
</dbReference>
<dbReference type="Proteomes" id="UP000738359">
    <property type="component" value="Unassembled WGS sequence"/>
</dbReference>
<keyword evidence="3" id="KW-1185">Reference proteome</keyword>
<name>A0A9P6IYM1_MORAP</name>
<comment type="caution">
    <text evidence="2">The sequence shown here is derived from an EMBL/GenBank/DDBJ whole genome shotgun (WGS) entry which is preliminary data.</text>
</comment>
<evidence type="ECO:0000313" key="2">
    <source>
        <dbReference type="EMBL" id="KAF9953738.1"/>
    </source>
</evidence>
<dbReference type="AlphaFoldDB" id="A0A9P6IYM1"/>
<evidence type="ECO:0000313" key="3">
    <source>
        <dbReference type="Proteomes" id="UP000738359"/>
    </source>
</evidence>
<sequence length="272" mass="30105">MPKLRGVELDAVTVFDYEGKKFGRIYQTLASLSLMNSNPIERPKHSSLEAEAQGFAKLRSGQFHSATSLDLSNATASDDEFAIVLKYLPSLTHLNVKKTLFGREATNVLLLENSGPRQRLQRLQRLNTLDSPHITSVEAQDVLEKSAELDICITEMDELPPRATHRHQEIYRQLAALSNLKVLRLGDPGRLSFSAPSSDPQRRPGPNEDEYMPTRPPPSASSSMLDFKLENGLGALSTLTRLKELGCEMMQAVWNMQNCNGSSRPGDGSSVL</sequence>